<keyword evidence="5" id="KW-1185">Reference proteome</keyword>
<organism evidence="4 5">
    <name type="scientific">Pontixanthobacter gangjinensis</name>
    <dbReference type="NCBI Taxonomy" id="1028742"/>
    <lineage>
        <taxon>Bacteria</taxon>
        <taxon>Pseudomonadati</taxon>
        <taxon>Pseudomonadota</taxon>
        <taxon>Alphaproteobacteria</taxon>
        <taxon>Sphingomonadales</taxon>
        <taxon>Erythrobacteraceae</taxon>
        <taxon>Pontixanthobacter</taxon>
    </lineage>
</organism>
<protein>
    <recommendedName>
        <fullName evidence="3">FecR protein domain-containing protein</fullName>
    </recommendedName>
</protein>
<dbReference type="Pfam" id="PF04773">
    <property type="entry name" value="FecR"/>
    <property type="match status" value="1"/>
</dbReference>
<proteinExistence type="predicted"/>
<reference evidence="4 5" key="1">
    <citation type="submission" date="2019-12" db="EMBL/GenBank/DDBJ databases">
        <title>Genomic-based taxomic classification of the family Erythrobacteraceae.</title>
        <authorList>
            <person name="Xu L."/>
        </authorList>
    </citation>
    <scope>NUCLEOTIDE SEQUENCE [LARGE SCALE GENOMIC DNA]</scope>
    <source>
        <strain evidence="4 5">JCM 17802</strain>
    </source>
</reference>
<evidence type="ECO:0000313" key="4">
    <source>
        <dbReference type="EMBL" id="MXO56803.1"/>
    </source>
</evidence>
<dbReference type="AlphaFoldDB" id="A0A6I4SM57"/>
<feature type="domain" description="FecR protein" evidence="3">
    <location>
        <begin position="66"/>
        <end position="150"/>
    </location>
</feature>
<dbReference type="RefSeq" id="WP_160597960.1">
    <property type="nucleotide sequence ID" value="NZ_WTYS01000001.1"/>
</dbReference>
<evidence type="ECO:0000256" key="1">
    <source>
        <dbReference type="SAM" id="MobiDB-lite"/>
    </source>
</evidence>
<feature type="compositionally biased region" description="Polar residues" evidence="1">
    <location>
        <begin position="281"/>
        <end position="299"/>
    </location>
</feature>
<dbReference type="PANTHER" id="PTHR38731">
    <property type="entry name" value="LIPL45-RELATED LIPOPROTEIN-RELATED"/>
    <property type="match status" value="1"/>
</dbReference>
<accession>A0A6I4SM57</accession>
<name>A0A6I4SM57_9SPHN</name>
<dbReference type="OrthoDB" id="9773411at2"/>
<gene>
    <name evidence="4" type="ORF">GRI36_07900</name>
</gene>
<evidence type="ECO:0000259" key="3">
    <source>
        <dbReference type="Pfam" id="PF04773"/>
    </source>
</evidence>
<comment type="caution">
    <text evidence="4">The sequence shown here is derived from an EMBL/GenBank/DDBJ whole genome shotgun (WGS) entry which is preliminary data.</text>
</comment>
<evidence type="ECO:0000313" key="5">
    <source>
        <dbReference type="Proteomes" id="UP000468943"/>
    </source>
</evidence>
<dbReference type="InterPro" id="IPR006860">
    <property type="entry name" value="FecR"/>
</dbReference>
<feature type="signal peptide" evidence="2">
    <location>
        <begin position="1"/>
        <end position="29"/>
    </location>
</feature>
<dbReference type="EMBL" id="WTYS01000001">
    <property type="protein sequence ID" value="MXO56803.1"/>
    <property type="molecule type" value="Genomic_DNA"/>
</dbReference>
<feature type="region of interest" description="Disordered" evidence="1">
    <location>
        <begin position="274"/>
        <end position="299"/>
    </location>
</feature>
<evidence type="ECO:0000256" key="2">
    <source>
        <dbReference type="SAM" id="SignalP"/>
    </source>
</evidence>
<sequence>MTSIKLLTSKPFWLGIAAIFLAVAPAASAPVQVGIAGSVVGDVRLNNAAITKPVKIARRQKLAWGDTLRTKSKSKVQILLRDRSSLTIASNARLTIDNFVYDPRKSRTTGATVSKGAFRFMSGRKTRNSSASVKSPVGTIGIRGTALDGIVGKEAVEIAKKEPFLDGIKSDKDTATLVVLRGPGVNSRGSLDVGLADVTAAGVTVTLNEPSLAAYIPRPGAPPIGPFRLSNRGLSRLQDELAPRVTNANKSGFLDKLLPAVAVIGVGILVATGGKDDPDSPTASEPINCDDPNNPSSVC</sequence>
<keyword evidence="2" id="KW-0732">Signal</keyword>
<feature type="chain" id="PRO_5026063474" description="FecR protein domain-containing protein" evidence="2">
    <location>
        <begin position="30"/>
        <end position="299"/>
    </location>
</feature>
<dbReference type="Proteomes" id="UP000468943">
    <property type="component" value="Unassembled WGS sequence"/>
</dbReference>